<evidence type="ECO:0000259" key="3">
    <source>
        <dbReference type="Pfam" id="PF16201"/>
    </source>
</evidence>
<evidence type="ECO:0000259" key="4">
    <source>
        <dbReference type="Pfam" id="PF26140"/>
    </source>
</evidence>
<dbReference type="EMBL" id="WIUZ02000001">
    <property type="protein sequence ID" value="KAF9793266.1"/>
    <property type="molecule type" value="Genomic_DNA"/>
</dbReference>
<reference evidence="5" key="1">
    <citation type="journal article" date="2020" name="Nat. Commun.">
        <title>Large-scale genome sequencing of mycorrhizal fungi provides insights into the early evolution of symbiotic traits.</title>
        <authorList>
            <person name="Miyauchi S."/>
            <person name="Kiss E."/>
            <person name="Kuo A."/>
            <person name="Drula E."/>
            <person name="Kohler A."/>
            <person name="Sanchez-Garcia M."/>
            <person name="Morin E."/>
            <person name="Andreopoulos B."/>
            <person name="Barry K.W."/>
            <person name="Bonito G."/>
            <person name="Buee M."/>
            <person name="Carver A."/>
            <person name="Chen C."/>
            <person name="Cichocki N."/>
            <person name="Clum A."/>
            <person name="Culley D."/>
            <person name="Crous P.W."/>
            <person name="Fauchery L."/>
            <person name="Girlanda M."/>
            <person name="Hayes R.D."/>
            <person name="Keri Z."/>
            <person name="LaButti K."/>
            <person name="Lipzen A."/>
            <person name="Lombard V."/>
            <person name="Magnuson J."/>
            <person name="Maillard F."/>
            <person name="Murat C."/>
            <person name="Nolan M."/>
            <person name="Ohm R.A."/>
            <person name="Pangilinan J."/>
            <person name="Pereira M.F."/>
            <person name="Perotto S."/>
            <person name="Peter M."/>
            <person name="Pfister S."/>
            <person name="Riley R."/>
            <person name="Sitrit Y."/>
            <person name="Stielow J.B."/>
            <person name="Szollosi G."/>
            <person name="Zifcakova L."/>
            <person name="Stursova M."/>
            <person name="Spatafora J.W."/>
            <person name="Tedersoo L."/>
            <person name="Vaario L.M."/>
            <person name="Yamada A."/>
            <person name="Yan M."/>
            <person name="Wang P."/>
            <person name="Xu J."/>
            <person name="Bruns T."/>
            <person name="Baldrian P."/>
            <person name="Vilgalys R."/>
            <person name="Dunand C."/>
            <person name="Henrissat B."/>
            <person name="Grigoriev I.V."/>
            <person name="Hibbett D."/>
            <person name="Nagy L.G."/>
            <person name="Martin F.M."/>
        </authorList>
    </citation>
    <scope>NUCLEOTIDE SEQUENCE</scope>
    <source>
        <strain evidence="5">UH-Tt-Lm1</strain>
    </source>
</reference>
<keyword evidence="6" id="KW-1185">Reference proteome</keyword>
<dbReference type="Pfam" id="PF11707">
    <property type="entry name" value="Npa1"/>
    <property type="match status" value="1"/>
</dbReference>
<dbReference type="GO" id="GO:0005730">
    <property type="term" value="C:nucleolus"/>
    <property type="evidence" value="ECO:0007669"/>
    <property type="project" value="TreeGrafter"/>
</dbReference>
<name>A0A9P6HRZ5_9AGAM</name>
<dbReference type="InterPro" id="IPR016024">
    <property type="entry name" value="ARM-type_fold"/>
</dbReference>
<keyword evidence="1" id="KW-1133">Transmembrane helix</keyword>
<comment type="caution">
    <text evidence="5">The sequence shown here is derived from an EMBL/GenBank/DDBJ whole genome shotgun (WGS) entry which is preliminary data.</text>
</comment>
<dbReference type="InterPro" id="IPR032436">
    <property type="entry name" value="URB1_C"/>
</dbReference>
<sequence length="2035" mass="227759">PAKRNEVGKPEKAEIRFSSAAEISRSLRSQDEKGLLGALTSLRNQLTVKYNESAPPPDDGRIQLGREWMETSPGAKELFDLWTTVNQRQTLLNAMIISLLSCLISLLSIHYPDHRYGLAILKSLLLPQWYQKLNAHLHGGHSESILVTMKLYAAMSNFAGGREKKAVMEVFPWDNKTSKLLNMRRRGRGMKGTLSRPDIRTLYVLFILSFVDAASPTSLKTMFLEQRKESLAAVFKGLSQDPYSLVRLLLEKLWGGLWSDTKLKKSLKVSLFNETTLSHLHKLYERDIADEGDSQENIPADLVHHFLLAVSTHPGTGVCFRDGGWYPRDENPELGGDGMRQGKIYNKILAKFLKALKVNEDRRQQELAIKVMSACPELIAGYWAAAALTLEPRLSSKWLANIAFLGAVISLPVPVSSFFLSGTTIYHPSPPPITTIIENILPTNNFKSHLTKGLQSSSPLVRHSTALALVKCLQKYDLVATAFRVVADALEEEEDGQWRRAVVTLESEARKRVPEHQVVIAFSQQKSDITQEKSIAGCGAAVTTLKPLTASMISESALRILWLYHKCLPTLVAEGRFDSGKLLWSFLQYWSGEAQGRSVDGWDMLRRLHVLRLLKESDQFSWSGKAGNYGFLFRSQSNLRVLLRGYMETGVPALRHEIGLLLRHVLASDPLFQHDPDEIYLWLECIPSDPARCGTKSPDGVELLDGGPIVVQFLEECFLRCAQAPYKYIEDLSTVTTSPSISKEPSEDSIIKRPELFPSPVLITLLEQLSVVVDQNPSPSDLYSLSVFFRHLIFRLAQKTQSLSFIRAITEKVDAIFGDDILPGYPRIVKAVRREVRILRACLTGLEGPALGTQWSITDQMQAFLATLEGTPLGSSGEMRKAAAMELVDWVRLADHSLHPSEALRLASAMEKLHTPLVKSLAESFYPDQDFFWQLLSNLTVSSDCVHFRVSFYWAFIQTSDSKLENAEFREKLLGMLARSKLTLHTVKRVLTMVNHRVEASRPTGYVGIEGLLQLLGGAMTLAKRDLPPQCFEAAKEFMVLRLKHLRVLCMTSVPSGVRDALGITLASIFCNDVNDRSLLGEIVKHWLTMLVEEPHVDHQTLFTSSLWIRSAFPEDLLLILDKVLNGGFSVATGTRAQTELVDSVFSVLGSSTSIPTILSALNERLAPLSEFCLSETGSSAVVQSVFAKLIKRYLPLGYDGYLTENGEPMSQILVEAEDRWAQRLEPLATGIRIETFLSTITWTTTHVDIITPLLYRSSMVRRAFASWLERGMANGLGMDLLVPLLYGFLDSSPPGYAVINRAWDGYFSRLLDLVWKQHKSSSKVIRSAALIYKFSEDPSQLSSTLSERLEKSPVETISHGVLALASRLWSLSKEESGSFVGAAIDRAMRWAVRRLSDGSKVSGSDTALFRELVHLVSRTKNVRVHLAEPVIASGVKHHLQIPEVTSLCTALVQNCVLKPASSNKLLQSIAQHPKFFAICNPSTLSTARDSVVQLLRELFFVHPQNSCQPSHIEPLRAIYGGTLSTSDRTILSIFHLFEVHKKLSCAYLLSTWSSSEDTGSTDALEAVQSLDAGKVFYTCLNFPRGLKFDLDNEYHAKAEFREELYDPLFLNLTFARVISGNPPSSALSWVQFFRTNIVCVVIRSLSSKDDAFRELALCNLSGLWKLMESADMQEKPHVVHLLNLLRDQIPPPTDGSGPARLPTYASLALCHAIRGIFYPSNFIYPLTARFLLQRAALDVQDVPMFLGMLYSNSDENWRRERAWMIRFLTDGMTSAQDWKISRKRHTWDLIASMFQGFRRDHVLRNGILEFLIKITSNRYAVNSMLLRSGLLAWIEIQVHGTVTEQEALQWCRVLDNVLTVSDATKVESVTEGQWRKAIMRIIERVLGTKGEPTWSMLCISLLSLSQVSPSLLDGVVGIIFRLQVVAPGDSDLLRGVDLALGALGVLESNVRIQGDSKDLRPTEDSSGGNSLTLWGKVVVTLWQVVMGFNTKPTSWDRLTLRLVIWRSIAGEWEAPEGEWARREAIRNLRSRDDE</sequence>
<keyword evidence="1" id="KW-0472">Membrane</keyword>
<dbReference type="Pfam" id="PF26140">
    <property type="entry name" value="HEAT_URB1"/>
    <property type="match status" value="1"/>
</dbReference>
<feature type="non-terminal residue" evidence="5">
    <location>
        <position position="1"/>
    </location>
</feature>
<evidence type="ECO:0000259" key="2">
    <source>
        <dbReference type="Pfam" id="PF11707"/>
    </source>
</evidence>
<feature type="transmembrane region" description="Helical" evidence="1">
    <location>
        <begin position="91"/>
        <end position="111"/>
    </location>
</feature>
<evidence type="ECO:0000313" key="6">
    <source>
        <dbReference type="Proteomes" id="UP000736335"/>
    </source>
</evidence>
<proteinExistence type="predicted"/>
<reference evidence="5" key="2">
    <citation type="submission" date="2020-11" db="EMBL/GenBank/DDBJ databases">
        <authorList>
            <consortium name="DOE Joint Genome Institute"/>
            <person name="Kuo A."/>
            <person name="Miyauchi S."/>
            <person name="Kiss E."/>
            <person name="Drula E."/>
            <person name="Kohler A."/>
            <person name="Sanchez-Garcia M."/>
            <person name="Andreopoulos B."/>
            <person name="Barry K.W."/>
            <person name="Bonito G."/>
            <person name="Buee M."/>
            <person name="Carver A."/>
            <person name="Chen C."/>
            <person name="Cichocki N."/>
            <person name="Clum A."/>
            <person name="Culley D."/>
            <person name="Crous P.W."/>
            <person name="Fauchery L."/>
            <person name="Girlanda M."/>
            <person name="Hayes R."/>
            <person name="Keri Z."/>
            <person name="Labutti K."/>
            <person name="Lipzen A."/>
            <person name="Lombard V."/>
            <person name="Magnuson J."/>
            <person name="Maillard F."/>
            <person name="Morin E."/>
            <person name="Murat C."/>
            <person name="Nolan M."/>
            <person name="Ohm R."/>
            <person name="Pangilinan J."/>
            <person name="Pereira M."/>
            <person name="Perotto S."/>
            <person name="Peter M."/>
            <person name="Riley R."/>
            <person name="Sitrit Y."/>
            <person name="Stielow B."/>
            <person name="Szollosi G."/>
            <person name="Zifcakova L."/>
            <person name="Stursova M."/>
            <person name="Spatafora J.W."/>
            <person name="Tedersoo L."/>
            <person name="Vaario L.-M."/>
            <person name="Yamada A."/>
            <person name="Yan M."/>
            <person name="Wang P."/>
            <person name="Xu J."/>
            <person name="Bruns T."/>
            <person name="Baldrian P."/>
            <person name="Vilgalys R."/>
            <person name="Henrissat B."/>
            <person name="Grigoriev I.V."/>
            <person name="Hibbett D."/>
            <person name="Nagy L.G."/>
            <person name="Martin F.M."/>
        </authorList>
    </citation>
    <scope>NUCLEOTIDE SEQUENCE</scope>
    <source>
        <strain evidence="5">UH-Tt-Lm1</strain>
    </source>
</reference>
<gene>
    <name evidence="5" type="ORF">BJ322DRAFT_1154912</name>
</gene>
<dbReference type="PANTHER" id="PTHR13500">
    <property type="entry name" value="NUCLEOLAR PRERIBOSOMAL-ASSOCIATED PROTEIN 1"/>
    <property type="match status" value="1"/>
</dbReference>
<dbReference type="PANTHER" id="PTHR13500:SF0">
    <property type="entry name" value="NUCLEOLAR PRE-RIBOSOMAL-ASSOCIATED PROTEIN 1"/>
    <property type="match status" value="1"/>
</dbReference>
<dbReference type="GO" id="GO:0000466">
    <property type="term" value="P:maturation of 5.8S rRNA from tricistronic rRNA transcript (SSU-rRNA, 5.8S rRNA, LSU-rRNA)"/>
    <property type="evidence" value="ECO:0007669"/>
    <property type="project" value="TreeGrafter"/>
</dbReference>
<evidence type="ECO:0000313" key="5">
    <source>
        <dbReference type="EMBL" id="KAF9793266.1"/>
    </source>
</evidence>
<feature type="domain" description="URB1 central HEAT repeat" evidence="4">
    <location>
        <begin position="709"/>
        <end position="815"/>
    </location>
</feature>
<dbReference type="SUPFAM" id="SSF48371">
    <property type="entry name" value="ARM repeat"/>
    <property type="match status" value="1"/>
</dbReference>
<dbReference type="GO" id="GO:0000463">
    <property type="term" value="P:maturation of LSU-rRNA from tricistronic rRNA transcript (SSU-rRNA, 5.8S rRNA, LSU-rRNA)"/>
    <property type="evidence" value="ECO:0007669"/>
    <property type="project" value="TreeGrafter"/>
</dbReference>
<organism evidence="5 6">
    <name type="scientific">Thelephora terrestris</name>
    <dbReference type="NCBI Taxonomy" id="56493"/>
    <lineage>
        <taxon>Eukaryota</taxon>
        <taxon>Fungi</taxon>
        <taxon>Dikarya</taxon>
        <taxon>Basidiomycota</taxon>
        <taxon>Agaricomycotina</taxon>
        <taxon>Agaricomycetes</taxon>
        <taxon>Thelephorales</taxon>
        <taxon>Thelephoraceae</taxon>
        <taxon>Thelephora</taxon>
    </lineage>
</organism>
<dbReference type="Pfam" id="PF16201">
    <property type="entry name" value="NopRA1"/>
    <property type="match status" value="1"/>
</dbReference>
<dbReference type="InterPro" id="IPR059018">
    <property type="entry name" value="HEAT_URB1"/>
</dbReference>
<feature type="domain" description="URB1 N-terminal" evidence="2">
    <location>
        <begin position="76"/>
        <end position="401"/>
    </location>
</feature>
<dbReference type="InterPro" id="IPR021714">
    <property type="entry name" value="URB1_N"/>
</dbReference>
<dbReference type="InterPro" id="IPR039844">
    <property type="entry name" value="URB1"/>
</dbReference>
<feature type="domain" description="URB1 C-terminal" evidence="3">
    <location>
        <begin position="1640"/>
        <end position="1834"/>
    </location>
</feature>
<accession>A0A9P6HRZ5</accession>
<protein>
    <submittedName>
        <fullName evidence="5">Ribosome 60S biogenesis N-terminal-domain-containing protein</fullName>
    </submittedName>
</protein>
<dbReference type="OrthoDB" id="72892at2759"/>
<evidence type="ECO:0000256" key="1">
    <source>
        <dbReference type="SAM" id="Phobius"/>
    </source>
</evidence>
<keyword evidence="1" id="KW-0812">Transmembrane</keyword>
<dbReference type="Proteomes" id="UP000736335">
    <property type="component" value="Unassembled WGS sequence"/>
</dbReference>